<name>A0A1Y3BKI8_EURMA</name>
<proteinExistence type="predicted"/>
<dbReference type="EMBL" id="MUJZ01017811">
    <property type="protein sequence ID" value="OTF80534.1"/>
    <property type="molecule type" value="Genomic_DNA"/>
</dbReference>
<gene>
    <name evidence="1" type="ORF">BLA29_009685</name>
</gene>
<dbReference type="Proteomes" id="UP000194236">
    <property type="component" value="Unassembled WGS sequence"/>
</dbReference>
<protein>
    <submittedName>
        <fullName evidence="1">Uncharacterized protein</fullName>
    </submittedName>
</protein>
<keyword evidence="2" id="KW-1185">Reference proteome</keyword>
<dbReference type="OrthoDB" id="10556143at2759"/>
<sequence>MLKVADFWLRYVDGLYLKNLEQIHVDDDDNDKIATAALPGSTKREKILLEFLQRLRRISDYHDQLYAKKHKLTSLIKVPKKILICSSHLLSPLLAMSANRYAAAKKRRRQTTNRSLLSNIILNYPQRQRPPMPHNNQHEF</sequence>
<dbReference type="AlphaFoldDB" id="A0A1Y3BKI8"/>
<comment type="caution">
    <text evidence="1">The sequence shown here is derived from an EMBL/GenBank/DDBJ whole genome shotgun (WGS) entry which is preliminary data.</text>
</comment>
<reference evidence="1 2" key="1">
    <citation type="submission" date="2017-03" db="EMBL/GenBank/DDBJ databases">
        <title>Genome Survey of Euroglyphus maynei.</title>
        <authorList>
            <person name="Arlian L.G."/>
            <person name="Morgan M.S."/>
            <person name="Rider S.D."/>
        </authorList>
    </citation>
    <scope>NUCLEOTIDE SEQUENCE [LARGE SCALE GENOMIC DNA]</scope>
    <source>
        <strain evidence="1">Arlian Lab</strain>
        <tissue evidence="1">Whole body</tissue>
    </source>
</reference>
<evidence type="ECO:0000313" key="1">
    <source>
        <dbReference type="EMBL" id="OTF80534.1"/>
    </source>
</evidence>
<evidence type="ECO:0000313" key="2">
    <source>
        <dbReference type="Proteomes" id="UP000194236"/>
    </source>
</evidence>
<feature type="non-terminal residue" evidence="1">
    <location>
        <position position="140"/>
    </location>
</feature>
<accession>A0A1Y3BKI8</accession>
<organism evidence="1 2">
    <name type="scientific">Euroglyphus maynei</name>
    <name type="common">Mayne's house dust mite</name>
    <dbReference type="NCBI Taxonomy" id="6958"/>
    <lineage>
        <taxon>Eukaryota</taxon>
        <taxon>Metazoa</taxon>
        <taxon>Ecdysozoa</taxon>
        <taxon>Arthropoda</taxon>
        <taxon>Chelicerata</taxon>
        <taxon>Arachnida</taxon>
        <taxon>Acari</taxon>
        <taxon>Acariformes</taxon>
        <taxon>Sarcoptiformes</taxon>
        <taxon>Astigmata</taxon>
        <taxon>Psoroptidia</taxon>
        <taxon>Analgoidea</taxon>
        <taxon>Pyroglyphidae</taxon>
        <taxon>Pyroglyphinae</taxon>
        <taxon>Euroglyphus</taxon>
    </lineage>
</organism>